<dbReference type="Proteomes" id="UP000838756">
    <property type="component" value="Unassembled WGS sequence"/>
</dbReference>
<accession>A0A8S4RV04</accession>
<dbReference type="AlphaFoldDB" id="A0A8S4RV04"/>
<keyword evidence="3" id="KW-1185">Reference proteome</keyword>
<reference evidence="2" key="1">
    <citation type="submission" date="2022-03" db="EMBL/GenBank/DDBJ databases">
        <authorList>
            <person name="Lindestad O."/>
        </authorList>
    </citation>
    <scope>NUCLEOTIDE SEQUENCE</scope>
</reference>
<name>A0A8S4RV04_9NEOP</name>
<evidence type="ECO:0000313" key="3">
    <source>
        <dbReference type="Proteomes" id="UP000838756"/>
    </source>
</evidence>
<organism evidence="2 3">
    <name type="scientific">Pararge aegeria aegeria</name>
    <dbReference type="NCBI Taxonomy" id="348720"/>
    <lineage>
        <taxon>Eukaryota</taxon>
        <taxon>Metazoa</taxon>
        <taxon>Ecdysozoa</taxon>
        <taxon>Arthropoda</taxon>
        <taxon>Hexapoda</taxon>
        <taxon>Insecta</taxon>
        <taxon>Pterygota</taxon>
        <taxon>Neoptera</taxon>
        <taxon>Endopterygota</taxon>
        <taxon>Lepidoptera</taxon>
        <taxon>Glossata</taxon>
        <taxon>Ditrysia</taxon>
        <taxon>Papilionoidea</taxon>
        <taxon>Nymphalidae</taxon>
        <taxon>Satyrinae</taxon>
        <taxon>Satyrini</taxon>
        <taxon>Parargina</taxon>
        <taxon>Pararge</taxon>
    </lineage>
</organism>
<sequence>MGWAHSGERMDVGISRWKRWWNGDPAQVNAALVGPQRGGQTTSHESLEAAGNKRPRTVDCGTPYKRPMSSSGLQSVEVMITMMNSL</sequence>
<feature type="region of interest" description="Disordered" evidence="1">
    <location>
        <begin position="35"/>
        <end position="70"/>
    </location>
</feature>
<proteinExistence type="predicted"/>
<evidence type="ECO:0000313" key="2">
    <source>
        <dbReference type="EMBL" id="CAH2241464.1"/>
    </source>
</evidence>
<evidence type="ECO:0000256" key="1">
    <source>
        <dbReference type="SAM" id="MobiDB-lite"/>
    </source>
</evidence>
<dbReference type="OrthoDB" id="6938952at2759"/>
<dbReference type="EMBL" id="CAKXAJ010025576">
    <property type="protein sequence ID" value="CAH2241464.1"/>
    <property type="molecule type" value="Genomic_DNA"/>
</dbReference>
<protein>
    <submittedName>
        <fullName evidence="2">Jg15661 protein</fullName>
    </submittedName>
</protein>
<gene>
    <name evidence="2" type="primary">jg15661</name>
    <name evidence="2" type="ORF">PAEG_LOCUS17901</name>
</gene>
<comment type="caution">
    <text evidence="2">The sequence shown here is derived from an EMBL/GenBank/DDBJ whole genome shotgun (WGS) entry which is preliminary data.</text>
</comment>